<keyword evidence="9" id="KW-0131">Cell cycle</keyword>
<evidence type="ECO:0000256" key="6">
    <source>
        <dbReference type="ARBA" id="ARBA00023186"/>
    </source>
</evidence>
<dbReference type="Gene3D" id="3.10.50.40">
    <property type="match status" value="1"/>
</dbReference>
<keyword evidence="5 9" id="KW-0697">Rotamase</keyword>
<dbReference type="InterPro" id="IPR027304">
    <property type="entry name" value="Trigger_fact/SurA_dom_sf"/>
</dbReference>
<dbReference type="Pfam" id="PF05698">
    <property type="entry name" value="Trigger_C"/>
    <property type="match status" value="1"/>
</dbReference>
<name>A0A7C3CSN0_9BACT</name>
<feature type="domain" description="Trigger factor C-terminal" evidence="12">
    <location>
        <begin position="267"/>
        <end position="418"/>
    </location>
</feature>
<dbReference type="EMBL" id="DRMH01000082">
    <property type="protein sequence ID" value="HFC98094.1"/>
    <property type="molecule type" value="Genomic_DNA"/>
</dbReference>
<dbReference type="GO" id="GO:0043335">
    <property type="term" value="P:protein unfolding"/>
    <property type="evidence" value="ECO:0007669"/>
    <property type="project" value="TreeGrafter"/>
</dbReference>
<dbReference type="Proteomes" id="UP000886043">
    <property type="component" value="Unassembled WGS sequence"/>
</dbReference>
<evidence type="ECO:0000256" key="8">
    <source>
        <dbReference type="ARBA" id="ARBA00029986"/>
    </source>
</evidence>
<sequence>MKVNVEDISAVEKRLQVELPPEEVSKAIDRTCQRLAREVNLKGFRKGRVPKSVLKRLFREHIEEKAAEILISESLSRAVQESGLVPILRPQIESYGRVEETKSFSYSALLDLRPEFDLPREFYVGLEVEKPSAEVSEEEVEQHLEALRYTFAELKKAPEEHAIEERDVAIIAFKAYEGDQPVPGHEAEALYVDVGTGEFDQRVEEALIGHRVGDRVEVEVEYPEDALNERLAGRRIRYEVIIREIYLRELSPLDDQFIQKMNLGFKSVEELRQRVRARLEEERKKKAEEKLRESILEKILEKVDFPVPERYVEFKLAQMIEGIAQDLESRGHTFESAGISVERLKQKLRPTAERQAREEFVLEKIAEQENITLSQEELEEKAEEMARASGGRKEEAFRVIMTYMVPKLLAEKTLQFLVSNATLKETDQKEETGTAKKEE</sequence>
<evidence type="ECO:0000256" key="5">
    <source>
        <dbReference type="ARBA" id="ARBA00023110"/>
    </source>
</evidence>
<evidence type="ECO:0000256" key="1">
    <source>
        <dbReference type="ARBA" id="ARBA00000971"/>
    </source>
</evidence>
<keyword evidence="6 9" id="KW-0143">Chaperone</keyword>
<dbReference type="InterPro" id="IPR008880">
    <property type="entry name" value="Trigger_fac_C"/>
</dbReference>
<comment type="subcellular location">
    <subcellularLocation>
        <location evidence="9">Cytoplasm</location>
    </subcellularLocation>
    <text evidence="9">About half TF is bound to the ribosome near the polypeptide exit tunnel while the other half is free in the cytoplasm.</text>
</comment>
<dbReference type="PANTHER" id="PTHR30560">
    <property type="entry name" value="TRIGGER FACTOR CHAPERONE AND PEPTIDYL-PROLYL CIS/TRANS ISOMERASE"/>
    <property type="match status" value="1"/>
</dbReference>
<dbReference type="GO" id="GO:0003755">
    <property type="term" value="F:peptidyl-prolyl cis-trans isomerase activity"/>
    <property type="evidence" value="ECO:0007669"/>
    <property type="project" value="UniProtKB-UniRule"/>
</dbReference>
<dbReference type="Pfam" id="PF05697">
    <property type="entry name" value="Trigger_N"/>
    <property type="match status" value="1"/>
</dbReference>
<dbReference type="GO" id="GO:0051083">
    <property type="term" value="P:'de novo' cotranslational protein folding"/>
    <property type="evidence" value="ECO:0007669"/>
    <property type="project" value="TreeGrafter"/>
</dbReference>
<comment type="caution">
    <text evidence="13">The sequence shown here is derived from an EMBL/GenBank/DDBJ whole genome shotgun (WGS) entry which is preliminary data.</text>
</comment>
<dbReference type="GO" id="GO:0043022">
    <property type="term" value="F:ribosome binding"/>
    <property type="evidence" value="ECO:0007669"/>
    <property type="project" value="TreeGrafter"/>
</dbReference>
<dbReference type="GO" id="GO:0044183">
    <property type="term" value="F:protein folding chaperone"/>
    <property type="evidence" value="ECO:0007669"/>
    <property type="project" value="TreeGrafter"/>
</dbReference>
<keyword evidence="10" id="KW-0175">Coiled coil</keyword>
<dbReference type="Gene3D" id="1.10.3120.10">
    <property type="entry name" value="Trigger factor, C-terminal domain"/>
    <property type="match status" value="1"/>
</dbReference>
<dbReference type="Gene3D" id="3.30.70.1050">
    <property type="entry name" value="Trigger factor ribosome-binding domain"/>
    <property type="match status" value="1"/>
</dbReference>
<evidence type="ECO:0000256" key="7">
    <source>
        <dbReference type="ARBA" id="ARBA00023235"/>
    </source>
</evidence>
<dbReference type="AlphaFoldDB" id="A0A7C3CSN0"/>
<evidence type="ECO:0000256" key="4">
    <source>
        <dbReference type="ARBA" id="ARBA00016902"/>
    </source>
</evidence>
<comment type="similarity">
    <text evidence="2 9">Belongs to the FKBP-type PPIase family. Tig subfamily.</text>
</comment>
<feature type="coiled-coil region" evidence="10">
    <location>
        <begin position="265"/>
        <end position="297"/>
    </location>
</feature>
<dbReference type="SUPFAM" id="SSF102735">
    <property type="entry name" value="Trigger factor ribosome-binding domain"/>
    <property type="match status" value="1"/>
</dbReference>
<dbReference type="InterPro" id="IPR005215">
    <property type="entry name" value="Trig_fac"/>
</dbReference>
<dbReference type="GO" id="GO:0005737">
    <property type="term" value="C:cytoplasm"/>
    <property type="evidence" value="ECO:0007669"/>
    <property type="project" value="UniProtKB-SubCell"/>
</dbReference>
<dbReference type="GO" id="GO:0015031">
    <property type="term" value="P:protein transport"/>
    <property type="evidence" value="ECO:0007669"/>
    <property type="project" value="UniProtKB-UniRule"/>
</dbReference>
<reference evidence="13" key="1">
    <citation type="journal article" date="2020" name="mSystems">
        <title>Genome- and Community-Level Interaction Insights into Carbon Utilization and Element Cycling Functions of Hydrothermarchaeota in Hydrothermal Sediment.</title>
        <authorList>
            <person name="Zhou Z."/>
            <person name="Liu Y."/>
            <person name="Xu W."/>
            <person name="Pan J."/>
            <person name="Luo Z.H."/>
            <person name="Li M."/>
        </authorList>
    </citation>
    <scope>NUCLEOTIDE SEQUENCE [LARGE SCALE GENOMIC DNA]</scope>
    <source>
        <strain evidence="13">HyVt-483</strain>
    </source>
</reference>
<comment type="catalytic activity">
    <reaction evidence="1 9">
        <text>[protein]-peptidylproline (omega=180) = [protein]-peptidylproline (omega=0)</text>
        <dbReference type="Rhea" id="RHEA:16237"/>
        <dbReference type="Rhea" id="RHEA-COMP:10747"/>
        <dbReference type="Rhea" id="RHEA-COMP:10748"/>
        <dbReference type="ChEBI" id="CHEBI:83833"/>
        <dbReference type="ChEBI" id="CHEBI:83834"/>
        <dbReference type="EC" id="5.2.1.8"/>
    </reaction>
</comment>
<evidence type="ECO:0000313" key="13">
    <source>
        <dbReference type="EMBL" id="HFC98094.1"/>
    </source>
</evidence>
<accession>A0A7C3CSN0</accession>
<dbReference type="InterPro" id="IPR008881">
    <property type="entry name" value="Trigger_fac_ribosome-bd_bac"/>
</dbReference>
<keyword evidence="9" id="KW-0963">Cytoplasm</keyword>
<evidence type="ECO:0000256" key="10">
    <source>
        <dbReference type="SAM" id="Coils"/>
    </source>
</evidence>
<dbReference type="SUPFAM" id="SSF109998">
    <property type="entry name" value="Triger factor/SurA peptide-binding domain-like"/>
    <property type="match status" value="1"/>
</dbReference>
<proteinExistence type="inferred from homology"/>
<gene>
    <name evidence="9 13" type="primary">tig</name>
    <name evidence="13" type="ORF">ENJ40_06515</name>
</gene>
<evidence type="ECO:0000256" key="9">
    <source>
        <dbReference type="HAMAP-Rule" id="MF_00303"/>
    </source>
</evidence>
<feature type="domain" description="Trigger factor ribosome-binding bacterial" evidence="11">
    <location>
        <begin position="1"/>
        <end position="147"/>
    </location>
</feature>
<dbReference type="NCBIfam" id="TIGR00115">
    <property type="entry name" value="tig"/>
    <property type="match status" value="1"/>
</dbReference>
<keyword evidence="7 9" id="KW-0413">Isomerase</keyword>
<comment type="domain">
    <text evidence="9">Consists of 3 domains; the N-terminus binds the ribosome, the middle domain has PPIase activity, while the C-terminus has intrinsic chaperone activity on its own.</text>
</comment>
<dbReference type="InterPro" id="IPR037041">
    <property type="entry name" value="Trigger_fac_C_sf"/>
</dbReference>
<dbReference type="PIRSF" id="PIRSF003095">
    <property type="entry name" value="Trigger_factor"/>
    <property type="match status" value="1"/>
</dbReference>
<dbReference type="EC" id="5.2.1.8" evidence="3 9"/>
<evidence type="ECO:0000259" key="11">
    <source>
        <dbReference type="Pfam" id="PF05697"/>
    </source>
</evidence>
<evidence type="ECO:0000256" key="2">
    <source>
        <dbReference type="ARBA" id="ARBA00005464"/>
    </source>
</evidence>
<dbReference type="InterPro" id="IPR036611">
    <property type="entry name" value="Trigger_fac_ribosome-bd_sf"/>
</dbReference>
<evidence type="ECO:0000256" key="3">
    <source>
        <dbReference type="ARBA" id="ARBA00013194"/>
    </source>
</evidence>
<dbReference type="InterPro" id="IPR046357">
    <property type="entry name" value="PPIase_dom_sf"/>
</dbReference>
<dbReference type="SUPFAM" id="SSF54534">
    <property type="entry name" value="FKBP-like"/>
    <property type="match status" value="1"/>
</dbReference>
<evidence type="ECO:0000259" key="12">
    <source>
        <dbReference type="Pfam" id="PF05698"/>
    </source>
</evidence>
<organism evidence="13">
    <name type="scientific">Thermosulfurimonas dismutans</name>
    <dbReference type="NCBI Taxonomy" id="999894"/>
    <lineage>
        <taxon>Bacteria</taxon>
        <taxon>Pseudomonadati</taxon>
        <taxon>Thermodesulfobacteriota</taxon>
        <taxon>Thermodesulfobacteria</taxon>
        <taxon>Thermodesulfobacteriales</taxon>
        <taxon>Thermodesulfobacteriaceae</taxon>
        <taxon>Thermosulfurimonas</taxon>
    </lineage>
</organism>
<dbReference type="PANTHER" id="PTHR30560:SF3">
    <property type="entry name" value="TRIGGER FACTOR-LIKE PROTEIN TIG, CHLOROPLASTIC"/>
    <property type="match status" value="1"/>
</dbReference>
<dbReference type="GO" id="GO:0051301">
    <property type="term" value="P:cell division"/>
    <property type="evidence" value="ECO:0007669"/>
    <property type="project" value="UniProtKB-KW"/>
</dbReference>
<protein>
    <recommendedName>
        <fullName evidence="4 9">Trigger factor</fullName>
        <shortName evidence="9">TF</shortName>
        <ecNumber evidence="3 9">5.2.1.8</ecNumber>
    </recommendedName>
    <alternativeName>
        <fullName evidence="8 9">PPIase</fullName>
    </alternativeName>
</protein>
<comment type="function">
    <text evidence="9">Involved in protein export. Acts as a chaperone by maintaining the newly synthesized protein in an open conformation. Functions as a peptidyl-prolyl cis-trans isomerase.</text>
</comment>
<dbReference type="HAMAP" id="MF_00303">
    <property type="entry name" value="Trigger_factor_Tig"/>
    <property type="match status" value="1"/>
</dbReference>
<keyword evidence="9" id="KW-0132">Cell division</keyword>